<dbReference type="GO" id="GO:0006508">
    <property type="term" value="P:proteolysis"/>
    <property type="evidence" value="ECO:0007669"/>
    <property type="project" value="UniProtKB-KW"/>
</dbReference>
<dbReference type="Gene3D" id="3.10.10.10">
    <property type="entry name" value="HIV Type 1 Reverse Transcriptase, subunit A, domain 1"/>
    <property type="match status" value="1"/>
</dbReference>
<feature type="domain" description="Reverse transcriptase" evidence="7">
    <location>
        <begin position="653"/>
        <end position="832"/>
    </location>
</feature>
<keyword evidence="4" id="KW-0255">Endonuclease</keyword>
<dbReference type="InterPro" id="IPR043128">
    <property type="entry name" value="Rev_trsase/Diguanyl_cyclase"/>
</dbReference>
<dbReference type="SUPFAM" id="SSF56672">
    <property type="entry name" value="DNA/RNA polymerases"/>
    <property type="match status" value="1"/>
</dbReference>
<evidence type="ECO:0000313" key="9">
    <source>
        <dbReference type="RefSeq" id="XP_027120545.2"/>
    </source>
</evidence>
<dbReference type="InterPro" id="IPR001969">
    <property type="entry name" value="Aspartic_peptidase_AS"/>
</dbReference>
<dbReference type="InterPro" id="IPR000477">
    <property type="entry name" value="RT_dom"/>
</dbReference>
<dbReference type="PANTHER" id="PTHR37984:SF5">
    <property type="entry name" value="PROTEIN NYNRIN-LIKE"/>
    <property type="match status" value="1"/>
</dbReference>
<evidence type="ECO:0000256" key="5">
    <source>
        <dbReference type="SAM" id="Coils"/>
    </source>
</evidence>
<dbReference type="GeneID" id="113737519"/>
<dbReference type="SUPFAM" id="SSF50630">
    <property type="entry name" value="Acid proteases"/>
    <property type="match status" value="1"/>
</dbReference>
<evidence type="ECO:0000256" key="2">
    <source>
        <dbReference type="ARBA" id="ARBA00022695"/>
    </source>
</evidence>
<dbReference type="CDD" id="cd01647">
    <property type="entry name" value="RT_LTR"/>
    <property type="match status" value="1"/>
</dbReference>
<reference evidence="9" key="2">
    <citation type="submission" date="2025-08" db="UniProtKB">
        <authorList>
            <consortium name="RefSeq"/>
        </authorList>
    </citation>
    <scope>IDENTIFICATION</scope>
    <source>
        <tissue evidence="9">Leaves</tissue>
    </source>
</reference>
<dbReference type="Pfam" id="PF19259">
    <property type="entry name" value="Ty3_capsid"/>
    <property type="match status" value="1"/>
</dbReference>
<dbReference type="GO" id="GO:0004190">
    <property type="term" value="F:aspartic-type endopeptidase activity"/>
    <property type="evidence" value="ECO:0007669"/>
    <property type="project" value="InterPro"/>
</dbReference>
<accession>A0A6P6WYZ2</accession>
<protein>
    <recommendedName>
        <fullName evidence="7">Reverse transcriptase domain-containing protein</fullName>
    </recommendedName>
</protein>
<keyword evidence="8" id="KW-1185">Reference proteome</keyword>
<dbReference type="AlphaFoldDB" id="A0A6P6WYZ2"/>
<sequence>MAKSTRFRTIEEQVRKQEAKLQELVEAIQASKAEHQQDKKDLKMELEESNKRMESLITGMEQNLNQVLEQKFNDLLTKMSCEKEKTTEGGGRVIDQSPLLPTPPAHQRLLLEYETQRNFKKDWSKFQIPNPPKIDLQMFTGENPREWLRKCNKYFLNYQVPEEHKVDVIEMYLEGKADRWFQGVRMEKPRLSWEEFGELLCLRFNDRTCRDIVEEFNKLQQVDSVEEYQEKFEELKTLMMIRNRNLDEKYFISSFLSGLKEEIKPMIKMLKPATLVEAFELSQWQEYSLKLQHKSSKENVKPIGENRLGLSRSTTPAPGTVSYKLPFHNSHRPPKSGGMQEGTKEPRRLSTQEIQYRRSNGLCFKCGEKYGVGHQCKSGHMNCLTLEEEKEATFEDALGEQDEQTGNLGQTMEMSLHALSEALKRKTITLTGVLDGEEVLILVDTGSSDSFISSELAIGMDIKYQWVDQPFFVVMGNGTYVTSNAVCPGVQWSINQHQFKFNLKAMELGGWDIILGVDWMTHFSPITFDFQQLRISLHHEGGEIHLHGQADKCDMDLIRGKDLRTFIEYKKQMCMAMHSHQIKESILDSIPQAVQELLQEFEDVFQTPTSLPPTRSVDHEIPLKPDAQPFKLKPYRYPHCHKEEIEKQVTEMLHRGIVKHSNSPFASPVLLVKKKEGTWRFCVDYRKLNELTVKDRFPIPNVDELLDELAGAVFKTKLDLTAGYHQIRVKPQDTFKTAFQTHCGHFEFLVMPFGLTNAPATFQSLMNQVFQPYLRKFVLVFFDDILVYSSTLEEHLQHLRIVMNLFRDNQLYVKKSKCAFAQKRIDYLGHTITDQGVRMDDSKVSSILQWPVPKTVKELRGFLGLTGNYRRFVRQYGQVCKPLTELLRKDSFKWSTQAQTAFEHLKELMCSAPVLSLPNFKKAFVVEEELGQC</sequence>
<evidence type="ECO:0000256" key="6">
    <source>
        <dbReference type="SAM" id="MobiDB-lite"/>
    </source>
</evidence>
<keyword evidence="2" id="KW-0548">Nucleotidyltransferase</keyword>
<keyword evidence="4" id="KW-0378">Hydrolase</keyword>
<feature type="coiled-coil region" evidence="5">
    <location>
        <begin position="7"/>
        <end position="70"/>
    </location>
</feature>
<dbReference type="InterPro" id="IPR045358">
    <property type="entry name" value="Ty3_capsid"/>
</dbReference>
<dbReference type="RefSeq" id="XP_027120545.2">
    <property type="nucleotide sequence ID" value="XM_027264744.2"/>
</dbReference>
<evidence type="ECO:0000313" key="8">
    <source>
        <dbReference type="Proteomes" id="UP001652660"/>
    </source>
</evidence>
<organism evidence="8 9">
    <name type="scientific">Coffea arabica</name>
    <name type="common">Arabian coffee</name>
    <dbReference type="NCBI Taxonomy" id="13443"/>
    <lineage>
        <taxon>Eukaryota</taxon>
        <taxon>Viridiplantae</taxon>
        <taxon>Streptophyta</taxon>
        <taxon>Embryophyta</taxon>
        <taxon>Tracheophyta</taxon>
        <taxon>Spermatophyta</taxon>
        <taxon>Magnoliopsida</taxon>
        <taxon>eudicotyledons</taxon>
        <taxon>Gunneridae</taxon>
        <taxon>Pentapetalae</taxon>
        <taxon>asterids</taxon>
        <taxon>lamiids</taxon>
        <taxon>Gentianales</taxon>
        <taxon>Rubiaceae</taxon>
        <taxon>Ixoroideae</taxon>
        <taxon>Gardenieae complex</taxon>
        <taxon>Bertiereae - Coffeeae clade</taxon>
        <taxon>Coffeeae</taxon>
        <taxon>Coffea</taxon>
    </lineage>
</organism>
<reference evidence="8" key="1">
    <citation type="journal article" date="2025" name="Foods">
        <title>Unveiling the Microbial Signatures of Arabica Coffee Cherries: Insights into Ripeness Specific Diversity, Functional Traits, and Implications for Quality and Safety.</title>
        <authorList>
            <consortium name="RefSeq"/>
            <person name="Tenea G.N."/>
            <person name="Cifuentes V."/>
            <person name="Reyes P."/>
            <person name="Cevallos-Vallejos M."/>
        </authorList>
    </citation>
    <scope>NUCLEOTIDE SEQUENCE [LARGE SCALE GENOMIC DNA]</scope>
</reference>
<dbReference type="GO" id="GO:0003964">
    <property type="term" value="F:RNA-directed DNA polymerase activity"/>
    <property type="evidence" value="ECO:0007669"/>
    <property type="project" value="UniProtKB-KW"/>
</dbReference>
<keyword evidence="5" id="KW-0175">Coiled coil</keyword>
<keyword evidence="3" id="KW-0540">Nuclease</keyword>
<dbReference type="OrthoDB" id="1738534at2759"/>
<dbReference type="PANTHER" id="PTHR37984">
    <property type="entry name" value="PROTEIN CBG26694"/>
    <property type="match status" value="1"/>
</dbReference>
<dbReference type="Pfam" id="PF00078">
    <property type="entry name" value="RVT_1"/>
    <property type="match status" value="1"/>
</dbReference>
<evidence type="ECO:0000256" key="4">
    <source>
        <dbReference type="ARBA" id="ARBA00022759"/>
    </source>
</evidence>
<dbReference type="CDD" id="cd00303">
    <property type="entry name" value="retropepsin_like"/>
    <property type="match status" value="1"/>
</dbReference>
<dbReference type="InterPro" id="IPR021109">
    <property type="entry name" value="Peptidase_aspartic_dom_sf"/>
</dbReference>
<dbReference type="Gene3D" id="3.30.70.270">
    <property type="match status" value="2"/>
</dbReference>
<dbReference type="GO" id="GO:0004519">
    <property type="term" value="F:endonuclease activity"/>
    <property type="evidence" value="ECO:0007669"/>
    <property type="project" value="UniProtKB-KW"/>
</dbReference>
<gene>
    <name evidence="9" type="primary">LOC113737519</name>
</gene>
<name>A0A6P6WYZ2_COFAR</name>
<dbReference type="InterPro" id="IPR043502">
    <property type="entry name" value="DNA/RNA_pol_sf"/>
</dbReference>
<proteinExistence type="predicted"/>
<evidence type="ECO:0000259" key="7">
    <source>
        <dbReference type="PROSITE" id="PS50878"/>
    </source>
</evidence>
<dbReference type="PROSITE" id="PS50878">
    <property type="entry name" value="RT_POL"/>
    <property type="match status" value="1"/>
</dbReference>
<feature type="region of interest" description="Disordered" evidence="6">
    <location>
        <begin position="322"/>
        <end position="347"/>
    </location>
</feature>
<evidence type="ECO:0000256" key="1">
    <source>
        <dbReference type="ARBA" id="ARBA00022679"/>
    </source>
</evidence>
<dbReference type="PROSITE" id="PS00141">
    <property type="entry name" value="ASP_PROTEASE"/>
    <property type="match status" value="1"/>
</dbReference>
<dbReference type="InterPro" id="IPR050951">
    <property type="entry name" value="Retrovirus_Pol_polyprotein"/>
</dbReference>
<dbReference type="Proteomes" id="UP001652660">
    <property type="component" value="Chromosome 3e"/>
</dbReference>
<dbReference type="Pfam" id="PF08284">
    <property type="entry name" value="RVP_2"/>
    <property type="match status" value="1"/>
</dbReference>
<evidence type="ECO:0000256" key="3">
    <source>
        <dbReference type="ARBA" id="ARBA00022722"/>
    </source>
</evidence>
<dbReference type="Gene3D" id="2.40.70.10">
    <property type="entry name" value="Acid Proteases"/>
    <property type="match status" value="1"/>
</dbReference>
<keyword evidence="1" id="KW-0808">Transferase</keyword>